<dbReference type="InterPro" id="IPR001466">
    <property type="entry name" value="Beta-lactam-related"/>
</dbReference>
<reference evidence="4 5" key="1">
    <citation type="journal article" date="2014" name="BMC Genomics">
        <title>Genome sequencing of four Aureobasidium pullulans varieties: biotechnological potential, stress tolerance, and description of new species.</title>
        <authorList>
            <person name="Gostin Ar C."/>
            <person name="Ohm R.A."/>
            <person name="Kogej T."/>
            <person name="Sonjak S."/>
            <person name="Turk M."/>
            <person name="Zajc J."/>
            <person name="Zalar P."/>
            <person name="Grube M."/>
            <person name="Sun H."/>
            <person name="Han J."/>
            <person name="Sharma A."/>
            <person name="Chiniquy J."/>
            <person name="Ngan C.Y."/>
            <person name="Lipzen A."/>
            <person name="Barry K."/>
            <person name="Grigoriev I.V."/>
            <person name="Gunde-Cimerman N."/>
        </authorList>
    </citation>
    <scope>NUCLEOTIDE SEQUENCE [LARGE SCALE GENOMIC DNA]</scope>
    <source>
        <strain evidence="4 5">CBS 110374</strain>
    </source>
</reference>
<name>A0A074VBQ0_AURM1</name>
<dbReference type="GO" id="GO:0016787">
    <property type="term" value="F:hydrolase activity"/>
    <property type="evidence" value="ECO:0007669"/>
    <property type="project" value="UniProtKB-KW"/>
</dbReference>
<evidence type="ECO:0000259" key="3">
    <source>
        <dbReference type="Pfam" id="PF00144"/>
    </source>
</evidence>
<evidence type="ECO:0000313" key="5">
    <source>
        <dbReference type="Proteomes" id="UP000030672"/>
    </source>
</evidence>
<evidence type="ECO:0000313" key="4">
    <source>
        <dbReference type="EMBL" id="KEQ57768.1"/>
    </source>
</evidence>
<organism evidence="4 5">
    <name type="scientific">Aureobasidium melanogenum (strain CBS 110374)</name>
    <name type="common">Aureobasidium pullulans var. melanogenum</name>
    <dbReference type="NCBI Taxonomy" id="1043003"/>
    <lineage>
        <taxon>Eukaryota</taxon>
        <taxon>Fungi</taxon>
        <taxon>Dikarya</taxon>
        <taxon>Ascomycota</taxon>
        <taxon>Pezizomycotina</taxon>
        <taxon>Dothideomycetes</taxon>
        <taxon>Dothideomycetidae</taxon>
        <taxon>Dothideales</taxon>
        <taxon>Saccotheciaceae</taxon>
        <taxon>Aureobasidium</taxon>
    </lineage>
</organism>
<dbReference type="InterPro" id="IPR050789">
    <property type="entry name" value="Diverse_Enzym_Activities"/>
</dbReference>
<comment type="similarity">
    <text evidence="1">Belongs to the class-A beta-lactamase family.</text>
</comment>
<accession>A0A074VBQ0</accession>
<gene>
    <name evidence="4" type="ORF">M437DRAFT_89187</name>
</gene>
<dbReference type="Gene3D" id="3.40.710.10">
    <property type="entry name" value="DD-peptidase/beta-lactamase superfamily"/>
    <property type="match status" value="1"/>
</dbReference>
<dbReference type="HOGENOM" id="CLU_1981221_0_0_1"/>
<dbReference type="PANTHER" id="PTHR43283">
    <property type="entry name" value="BETA-LACTAMASE-RELATED"/>
    <property type="match status" value="1"/>
</dbReference>
<dbReference type="Proteomes" id="UP000030672">
    <property type="component" value="Unassembled WGS sequence"/>
</dbReference>
<dbReference type="GeneID" id="63922359"/>
<sequence>MAIYNALTGDFYQDFDYPPVARPGADWHYGEGVDWAGKVTAKVSGKSLEEFMQESIWTLLGMSNTTFHPESRSSFPRLGMGFCADGPGSKLVEQQTDFLTIPVKDEMGGAGLFWNAKDYAKLLGAW</sequence>
<keyword evidence="2" id="KW-0378">Hydrolase</keyword>
<feature type="domain" description="Beta-lactamase-related" evidence="3">
    <location>
        <begin position="18"/>
        <end position="123"/>
    </location>
</feature>
<dbReference type="STRING" id="1043003.A0A074VBQ0"/>
<proteinExistence type="inferred from homology"/>
<evidence type="ECO:0000256" key="1">
    <source>
        <dbReference type="ARBA" id="ARBA00009009"/>
    </source>
</evidence>
<dbReference type="Pfam" id="PF00144">
    <property type="entry name" value="Beta-lactamase"/>
    <property type="match status" value="1"/>
</dbReference>
<dbReference type="InterPro" id="IPR012338">
    <property type="entry name" value="Beta-lactam/transpept-like"/>
</dbReference>
<dbReference type="SUPFAM" id="SSF56601">
    <property type="entry name" value="beta-lactamase/transpeptidase-like"/>
    <property type="match status" value="1"/>
</dbReference>
<protein>
    <submittedName>
        <fullName evidence="4">Beta-lactamase/transpeptidase-like protein</fullName>
    </submittedName>
</protein>
<dbReference type="AlphaFoldDB" id="A0A074VBQ0"/>
<evidence type="ECO:0000256" key="2">
    <source>
        <dbReference type="ARBA" id="ARBA00022801"/>
    </source>
</evidence>
<dbReference type="EMBL" id="KL584871">
    <property type="protein sequence ID" value="KEQ57768.1"/>
    <property type="molecule type" value="Genomic_DNA"/>
</dbReference>
<dbReference type="PANTHER" id="PTHR43283:SF17">
    <property type="entry name" value="(LOVD), PUTATIVE (AFU_ORTHOLOGUE AFUA_5G00920)-RELATED"/>
    <property type="match status" value="1"/>
</dbReference>
<dbReference type="RefSeq" id="XP_040874792.1">
    <property type="nucleotide sequence ID" value="XM_041028986.1"/>
</dbReference>
<keyword evidence="5" id="KW-1185">Reference proteome</keyword>